<evidence type="ECO:0000313" key="4">
    <source>
        <dbReference type="EMBL" id="BDI04512.1"/>
    </source>
</evidence>
<evidence type="ECO:0000313" key="5">
    <source>
        <dbReference type="Proteomes" id="UP001057498"/>
    </source>
</evidence>
<protein>
    <recommendedName>
        <fullName evidence="6">Toprim domain-containing protein</fullName>
    </recommendedName>
</protein>
<feature type="compositionally biased region" description="Low complexity" evidence="1">
    <location>
        <begin position="454"/>
        <end position="468"/>
    </location>
</feature>
<feature type="region of interest" description="Disordered" evidence="1">
    <location>
        <begin position="401"/>
        <end position="468"/>
    </location>
</feature>
<name>A0ABN6PLU1_9BURK</name>
<reference evidence="4" key="1">
    <citation type="submission" date="2022-04" db="EMBL/GenBank/DDBJ databases">
        <title>Whole genome sequence of Sphaerotilus sp. FB-5.</title>
        <authorList>
            <person name="Takeda M."/>
            <person name="Narihara S."/>
            <person name="Akimoto M."/>
            <person name="Akimoto R."/>
            <person name="Nishiyashiki S."/>
            <person name="Murakami T."/>
        </authorList>
    </citation>
    <scope>NUCLEOTIDE SEQUENCE</scope>
    <source>
        <strain evidence="4">FB-5</strain>
    </source>
</reference>
<evidence type="ECO:0000256" key="1">
    <source>
        <dbReference type="SAM" id="MobiDB-lite"/>
    </source>
</evidence>
<keyword evidence="5" id="KW-1185">Reference proteome</keyword>
<dbReference type="Proteomes" id="UP001057498">
    <property type="component" value="Chromosome"/>
</dbReference>
<evidence type="ECO:0000259" key="2">
    <source>
        <dbReference type="Pfam" id="PF08707"/>
    </source>
</evidence>
<organism evidence="4 5">
    <name type="scientific">Sphaerotilus microaerophilus</name>
    <dbReference type="NCBI Taxonomy" id="2914710"/>
    <lineage>
        <taxon>Bacteria</taxon>
        <taxon>Pseudomonadati</taxon>
        <taxon>Pseudomonadota</taxon>
        <taxon>Betaproteobacteria</taxon>
        <taxon>Burkholderiales</taxon>
        <taxon>Sphaerotilaceae</taxon>
        <taxon>Sphaerotilus</taxon>
    </lineage>
</organism>
<dbReference type="Pfam" id="PF13362">
    <property type="entry name" value="Toprim_3"/>
    <property type="match status" value="1"/>
</dbReference>
<feature type="domain" description="Primase C-terminal 2" evidence="2">
    <location>
        <begin position="22"/>
        <end position="94"/>
    </location>
</feature>
<gene>
    <name evidence="4" type="ORF">CATMQ487_14820</name>
</gene>
<dbReference type="EMBL" id="AP025730">
    <property type="protein sequence ID" value="BDI04512.1"/>
    <property type="molecule type" value="Genomic_DNA"/>
</dbReference>
<proteinExistence type="predicted"/>
<dbReference type="Pfam" id="PF08707">
    <property type="entry name" value="PriCT_2"/>
    <property type="match status" value="1"/>
</dbReference>
<dbReference type="InterPro" id="IPR034154">
    <property type="entry name" value="TOPRIM_DnaG/twinkle"/>
</dbReference>
<evidence type="ECO:0008006" key="6">
    <source>
        <dbReference type="Google" id="ProtNLM"/>
    </source>
</evidence>
<dbReference type="CDD" id="cd01029">
    <property type="entry name" value="TOPRIM_primases"/>
    <property type="match status" value="1"/>
</dbReference>
<evidence type="ECO:0000259" key="3">
    <source>
        <dbReference type="Pfam" id="PF13362"/>
    </source>
</evidence>
<feature type="domain" description="Toprim" evidence="3">
    <location>
        <begin position="262"/>
        <end position="369"/>
    </location>
</feature>
<feature type="region of interest" description="Disordered" evidence="1">
    <location>
        <begin position="200"/>
        <end position="219"/>
    </location>
</feature>
<dbReference type="InterPro" id="IPR014819">
    <property type="entry name" value="PriCT_2"/>
</dbReference>
<dbReference type="InterPro" id="IPR006171">
    <property type="entry name" value="TOPRIM_dom"/>
</dbReference>
<feature type="compositionally biased region" description="Basic and acidic residues" evidence="1">
    <location>
        <begin position="404"/>
        <end position="421"/>
    </location>
</feature>
<accession>A0ABN6PLU1</accession>
<sequence>MSTRPRRPRAAAPSRPITLDLVRDALSFIPPDVTHDDRVRLAFAVWDGVGDAGADAWLSWAAQRSNADAVEDRDTWKSARKPGRVKVGTLFGIAKDHGFRFPDVDGDAPAPDPAALAAAAAERERKRLAEEAEYRRRADDAARWARELWADASEAGSSPYLNRKGVQPHGVRFLPDGTLLVPMRNAAGELQNVQRIAPVKPVGDQPGQQPEQPPEKRYLPGGRKSGLWHLIGELGGPAGAPAAPADASTQGADACTAPPSVLLLAEGYATGASLHEATGWPVAVCFDAGNLKPCALALQGLHPGALLLVCGDDDRATEARTGTNPGRVKGAAAARAVQAAGGRAGLVLPDGLPEGGTDFNDLHAHAGADAVRAQVQAAALALLAGAPSAAGADLVAGDEAGELAGHDNGTERTDHANDHANDTGPADSNAPTDASAGPLGDDPPRLTLTHQPLRASAPRAANRTAPARLTMATPATPASATAGPTCRAGSTVSASTIRACGSPRRPATMAPRAARAGCVTAWRCWPWRATCTTRAGRCCWTSIHSSAGGAAG</sequence>